<feature type="compositionally biased region" description="Basic and acidic residues" evidence="1">
    <location>
        <begin position="149"/>
        <end position="160"/>
    </location>
</feature>
<accession>A0ABQ9EMG9</accession>
<evidence type="ECO:0000256" key="1">
    <source>
        <dbReference type="SAM" id="MobiDB-lite"/>
    </source>
</evidence>
<dbReference type="EMBL" id="JARBDR010000813">
    <property type="protein sequence ID" value="KAJ8305581.1"/>
    <property type="molecule type" value="Genomic_DNA"/>
</dbReference>
<evidence type="ECO:0000313" key="3">
    <source>
        <dbReference type="Proteomes" id="UP001217089"/>
    </source>
</evidence>
<feature type="compositionally biased region" description="Basic and acidic residues" evidence="1">
    <location>
        <begin position="94"/>
        <end position="104"/>
    </location>
</feature>
<feature type="compositionally biased region" description="Basic and acidic residues" evidence="1">
    <location>
        <begin position="196"/>
        <end position="210"/>
    </location>
</feature>
<comment type="caution">
    <text evidence="2">The sequence shown here is derived from an EMBL/GenBank/DDBJ whole genome shotgun (WGS) entry which is preliminary data.</text>
</comment>
<evidence type="ECO:0000313" key="2">
    <source>
        <dbReference type="EMBL" id="KAJ8305581.1"/>
    </source>
</evidence>
<feature type="compositionally biased region" description="Basic residues" evidence="1">
    <location>
        <begin position="228"/>
        <end position="237"/>
    </location>
</feature>
<organism evidence="2 3">
    <name type="scientific">Tegillarca granosa</name>
    <name type="common">Malaysian cockle</name>
    <name type="synonym">Anadara granosa</name>
    <dbReference type="NCBI Taxonomy" id="220873"/>
    <lineage>
        <taxon>Eukaryota</taxon>
        <taxon>Metazoa</taxon>
        <taxon>Spiralia</taxon>
        <taxon>Lophotrochozoa</taxon>
        <taxon>Mollusca</taxon>
        <taxon>Bivalvia</taxon>
        <taxon>Autobranchia</taxon>
        <taxon>Pteriomorphia</taxon>
        <taxon>Arcoida</taxon>
        <taxon>Arcoidea</taxon>
        <taxon>Arcidae</taxon>
        <taxon>Tegillarca</taxon>
    </lineage>
</organism>
<feature type="compositionally biased region" description="Basic and acidic residues" evidence="1">
    <location>
        <begin position="368"/>
        <end position="385"/>
    </location>
</feature>
<keyword evidence="3" id="KW-1185">Reference proteome</keyword>
<feature type="compositionally biased region" description="Basic and acidic residues" evidence="1">
    <location>
        <begin position="59"/>
        <end position="72"/>
    </location>
</feature>
<feature type="compositionally biased region" description="Polar residues" evidence="1">
    <location>
        <begin position="407"/>
        <end position="417"/>
    </location>
</feature>
<feature type="region of interest" description="Disordered" evidence="1">
    <location>
        <begin position="124"/>
        <end position="444"/>
    </location>
</feature>
<feature type="region of interest" description="Disordered" evidence="1">
    <location>
        <begin position="48"/>
        <end position="104"/>
    </location>
</feature>
<proteinExistence type="predicted"/>
<dbReference type="Proteomes" id="UP001217089">
    <property type="component" value="Unassembled WGS sequence"/>
</dbReference>
<protein>
    <submittedName>
        <fullName evidence="2">Uncharacterized protein</fullName>
    </submittedName>
</protein>
<feature type="compositionally biased region" description="Basic and acidic residues" evidence="1">
    <location>
        <begin position="178"/>
        <end position="187"/>
    </location>
</feature>
<feature type="region of interest" description="Disordered" evidence="1">
    <location>
        <begin position="470"/>
        <end position="489"/>
    </location>
</feature>
<gene>
    <name evidence="2" type="ORF">KUTeg_016126</name>
</gene>
<feature type="compositionally biased region" description="Polar residues" evidence="1">
    <location>
        <begin position="249"/>
        <end position="259"/>
    </location>
</feature>
<sequence length="489" mass="55471">MLKSFQVDSDSDASIGFLSLAVHSNKLDDEDIVIVDKKNEANSKLQLEEKSRLSVKPGEQLEKSEIAKPTKTERKKSRKKSSATVNVEDENVDEESKLKTKPSKLREEFEKEFDLISLESDESVLYKVTKNTQKGDKDKKVTRNRKSAIKKEGQEDKKTENVIVENKTKQKKGKKIKGKDEKEKSNLDRQGSNENESEKHVVNSENHLDSMEQENMGNNETGSLTKLQKSKLARKKSFMFDESEVESIQDINSSRNVEQIETEKQNDVDFDCSRMNSENLDENLQNRNASIQTKSRKNRRKISVPLSLPRQRQQKLATPKSLPPRKRKISAQVELQAKTRKSTLPERNNDKEGAIETLQKSRKMSLGQKDEKEETDKSQMGERKTNGVGKKASKRSQKPGTGKDETSATCTDENLNVSLEKKRKKAKASIAETPVSIRSQTEESPLPFEVSNIEQAFHSGVSFRHKSRISELNDSLQPNPMTSPVYSNS</sequence>
<feature type="compositionally biased region" description="Polar residues" evidence="1">
    <location>
        <begin position="213"/>
        <end position="227"/>
    </location>
</feature>
<feature type="compositionally biased region" description="Basic and acidic residues" evidence="1">
    <location>
        <begin position="343"/>
        <end position="354"/>
    </location>
</feature>
<reference evidence="2 3" key="1">
    <citation type="submission" date="2022-12" db="EMBL/GenBank/DDBJ databases">
        <title>Chromosome-level genome of Tegillarca granosa.</title>
        <authorList>
            <person name="Kim J."/>
        </authorList>
    </citation>
    <scope>NUCLEOTIDE SEQUENCE [LARGE SCALE GENOMIC DNA]</scope>
    <source>
        <strain evidence="2">Teg-2019</strain>
        <tissue evidence="2">Adductor muscle</tissue>
    </source>
</reference>
<feature type="compositionally biased region" description="Polar residues" evidence="1">
    <location>
        <begin position="274"/>
        <end position="293"/>
    </location>
</feature>
<name>A0ABQ9EMG9_TEGGR</name>